<evidence type="ECO:0000256" key="2">
    <source>
        <dbReference type="ARBA" id="ARBA00022670"/>
    </source>
</evidence>
<protein>
    <recommendedName>
        <fullName evidence="11">Insulinase Peptidase family M16 family protein</fullName>
    </recommendedName>
</protein>
<evidence type="ECO:0000256" key="1">
    <source>
        <dbReference type="ARBA" id="ARBA00007261"/>
    </source>
</evidence>
<dbReference type="PANTHER" id="PTHR43690">
    <property type="entry name" value="NARDILYSIN"/>
    <property type="match status" value="1"/>
</dbReference>
<dbReference type="InterPro" id="IPR032632">
    <property type="entry name" value="Peptidase_M16_M"/>
</dbReference>
<dbReference type="Pfam" id="PF16187">
    <property type="entry name" value="Peptidase_M16_M"/>
    <property type="match status" value="1"/>
</dbReference>
<feature type="domain" description="Peptidase M16 N-terminal" evidence="7">
    <location>
        <begin position="4"/>
        <end position="37"/>
    </location>
</feature>
<dbReference type="InterPro" id="IPR054734">
    <property type="entry name" value="PqqF-like_C_4"/>
</dbReference>
<dbReference type="AlphaFoldDB" id="A0A4Y1RLM3"/>
<name>A0A4Y1RLM3_PRUDU</name>
<comment type="similarity">
    <text evidence="1">Belongs to the peptidase M16 family.</text>
</comment>
<dbReference type="GO" id="GO:0008237">
    <property type="term" value="F:metallopeptidase activity"/>
    <property type="evidence" value="ECO:0007669"/>
    <property type="project" value="UniProtKB-KW"/>
</dbReference>
<dbReference type="Pfam" id="PF22456">
    <property type="entry name" value="PqqF-like_C_4"/>
    <property type="match status" value="1"/>
</dbReference>
<dbReference type="InterPro" id="IPR011765">
    <property type="entry name" value="Pept_M16_N"/>
</dbReference>
<dbReference type="GO" id="GO:0006508">
    <property type="term" value="P:proteolysis"/>
    <property type="evidence" value="ECO:0007669"/>
    <property type="project" value="UniProtKB-KW"/>
</dbReference>
<dbReference type="GO" id="GO:0046872">
    <property type="term" value="F:metal ion binding"/>
    <property type="evidence" value="ECO:0007669"/>
    <property type="project" value="UniProtKB-KW"/>
</dbReference>
<evidence type="ECO:0000259" key="9">
    <source>
        <dbReference type="Pfam" id="PF22456"/>
    </source>
</evidence>
<sequence>MKMSYLSKHGGSSNAYTEAEHTCYHFEVKQDFLKGALRSNVKKGPQEKLQFKAEGPIWKAGKLYRLEPVRDFPYALLDMDTSMSSSRIFEETRRLFSSSPWTRPQSIRAGEVCIFTSKLEGGQHIWLLVVAVDMFDVIGIVYQYIKLLHQVSPQEWIFRELQDIGNMEFKFSEELAQDSYASGLAAKYIIYGGYAYESWDEELIKHVLGFFTPDNMRVDLVSKSSIKSEDFQCEPWFGSKYTEEDISPSLMDLWKDPLEIDVSLHLPSKNEFIPFDFSIRSDNSCHDPANISSPRCIIDEPLMKLWYKLDTTFKLPRVNTYFRLSLKGGCANLRNSILMELYGRLLRDELNEIIYQALLANLEAYVGPVGEKLEIKVSGFNDKLPALLSKILATVKILPTDDRLKTFYDPDDKLHVLDELSISDLNSFIPELWSQVFIEGLCHGNMLEEEAISLSNIFKMNFSVQPLPTELWHRERVLCLPPGANLVRDASVKNKSETNSVTEDVLTTMNGVIDLLIAIIWEPLFNQLRTKEQLGYIVECGPRITYRSSEYSPVYLQERIDNFINGLEELLKRNFTEIRL</sequence>
<dbReference type="Gene3D" id="3.30.830.10">
    <property type="entry name" value="Metalloenzyme, LuxS/M16 peptidase-like"/>
    <property type="match status" value="4"/>
</dbReference>
<keyword evidence="2" id="KW-0645">Protease</keyword>
<dbReference type="SUPFAM" id="SSF63411">
    <property type="entry name" value="LuxS/MPP-like metallohydrolase"/>
    <property type="match status" value="3"/>
</dbReference>
<feature type="domain" description="Peptidase M16 middle/third" evidence="8">
    <location>
        <begin position="169"/>
        <end position="408"/>
    </location>
</feature>
<accession>A0A4Y1RLM3</accession>
<dbReference type="Pfam" id="PF00675">
    <property type="entry name" value="Peptidase_M16"/>
    <property type="match status" value="1"/>
</dbReference>
<keyword evidence="5" id="KW-0862">Zinc</keyword>
<gene>
    <name evidence="10" type="ORF">Prudu_015726</name>
</gene>
<dbReference type="InterPro" id="IPR050626">
    <property type="entry name" value="Peptidase_M16"/>
</dbReference>
<dbReference type="PANTHER" id="PTHR43690:SF18">
    <property type="entry name" value="INSULIN-DEGRADING ENZYME-RELATED"/>
    <property type="match status" value="1"/>
</dbReference>
<feature type="domain" description="Coenzyme PQQ synthesis protein F-like C-terminal lobe" evidence="9">
    <location>
        <begin position="516"/>
        <end position="572"/>
    </location>
</feature>
<dbReference type="EMBL" id="AP019302">
    <property type="protein sequence ID" value="BBH04553.1"/>
    <property type="molecule type" value="Genomic_DNA"/>
</dbReference>
<evidence type="ECO:0000256" key="6">
    <source>
        <dbReference type="ARBA" id="ARBA00023049"/>
    </source>
</evidence>
<reference evidence="10" key="1">
    <citation type="journal article" date="2019" name="Science">
        <title>Mutation of a bHLH transcription factor allowed almond domestication.</title>
        <authorList>
            <person name="Sanchez-Perez R."/>
            <person name="Pavan S."/>
            <person name="Mazzeo R."/>
            <person name="Moldovan C."/>
            <person name="Aiese Cigliano R."/>
            <person name="Del Cueto J."/>
            <person name="Ricciardi F."/>
            <person name="Lotti C."/>
            <person name="Ricciardi L."/>
            <person name="Dicenta F."/>
            <person name="Lopez-Marques R.L."/>
            <person name="Lindberg Moller B."/>
        </authorList>
    </citation>
    <scope>NUCLEOTIDE SEQUENCE</scope>
</reference>
<evidence type="ECO:0000256" key="5">
    <source>
        <dbReference type="ARBA" id="ARBA00022833"/>
    </source>
</evidence>
<evidence type="ECO:0008006" key="11">
    <source>
        <dbReference type="Google" id="ProtNLM"/>
    </source>
</evidence>
<keyword evidence="3" id="KW-0479">Metal-binding</keyword>
<organism evidence="10">
    <name type="scientific">Prunus dulcis</name>
    <name type="common">Almond</name>
    <name type="synonym">Amygdalus dulcis</name>
    <dbReference type="NCBI Taxonomy" id="3755"/>
    <lineage>
        <taxon>Eukaryota</taxon>
        <taxon>Viridiplantae</taxon>
        <taxon>Streptophyta</taxon>
        <taxon>Embryophyta</taxon>
        <taxon>Tracheophyta</taxon>
        <taxon>Spermatophyta</taxon>
        <taxon>Magnoliopsida</taxon>
        <taxon>eudicotyledons</taxon>
        <taxon>Gunneridae</taxon>
        <taxon>Pentapetalae</taxon>
        <taxon>rosids</taxon>
        <taxon>fabids</taxon>
        <taxon>Rosales</taxon>
        <taxon>Rosaceae</taxon>
        <taxon>Amygdaloideae</taxon>
        <taxon>Amygdaleae</taxon>
        <taxon>Prunus</taxon>
    </lineage>
</organism>
<evidence type="ECO:0000259" key="8">
    <source>
        <dbReference type="Pfam" id="PF16187"/>
    </source>
</evidence>
<proteinExistence type="inferred from homology"/>
<evidence type="ECO:0000256" key="4">
    <source>
        <dbReference type="ARBA" id="ARBA00022801"/>
    </source>
</evidence>
<evidence type="ECO:0000256" key="3">
    <source>
        <dbReference type="ARBA" id="ARBA00022723"/>
    </source>
</evidence>
<keyword evidence="4" id="KW-0378">Hydrolase</keyword>
<keyword evidence="6" id="KW-0482">Metalloprotease</keyword>
<dbReference type="InterPro" id="IPR011249">
    <property type="entry name" value="Metalloenz_LuxS/M16"/>
</dbReference>
<dbReference type="GO" id="GO:0005829">
    <property type="term" value="C:cytosol"/>
    <property type="evidence" value="ECO:0007669"/>
    <property type="project" value="TreeGrafter"/>
</dbReference>
<evidence type="ECO:0000313" key="10">
    <source>
        <dbReference type="EMBL" id="BBH04553.1"/>
    </source>
</evidence>
<evidence type="ECO:0000259" key="7">
    <source>
        <dbReference type="Pfam" id="PF00675"/>
    </source>
</evidence>